<name>A0A2S6HFM1_9GAMM</name>
<comment type="caution">
    <text evidence="12">The sequence shown here is derived from an EMBL/GenBank/DDBJ whole genome shotgun (WGS) entry which is preliminary data.</text>
</comment>
<reference evidence="12 13" key="1">
    <citation type="submission" date="2018-02" db="EMBL/GenBank/DDBJ databases">
        <title>Subsurface microbial communities from deep shales in Ohio and West Virginia, USA.</title>
        <authorList>
            <person name="Wrighton K."/>
        </authorList>
    </citation>
    <scope>NUCLEOTIDE SEQUENCE [LARGE SCALE GENOMIC DNA]</scope>
    <source>
        <strain evidence="12 13">OWC-DMM</strain>
    </source>
</reference>
<dbReference type="Proteomes" id="UP000240010">
    <property type="component" value="Unassembled WGS sequence"/>
</dbReference>
<dbReference type="GO" id="GO:0098797">
    <property type="term" value="C:plasma membrane protein complex"/>
    <property type="evidence" value="ECO:0007669"/>
    <property type="project" value="TreeGrafter"/>
</dbReference>
<keyword evidence="9" id="KW-0472">Membrane</keyword>
<dbReference type="InterPro" id="IPR051045">
    <property type="entry name" value="TonB-dependent_transducer"/>
</dbReference>
<evidence type="ECO:0000256" key="4">
    <source>
        <dbReference type="ARBA" id="ARBA00022475"/>
    </source>
</evidence>
<comment type="subcellular location">
    <subcellularLocation>
        <location evidence="1">Cell inner membrane</location>
        <topology evidence="1">Single-pass membrane protein</topology>
        <orientation evidence="1">Periplasmic side</orientation>
    </subcellularLocation>
</comment>
<dbReference type="SUPFAM" id="SSF74653">
    <property type="entry name" value="TolA/TonB C-terminal domain"/>
    <property type="match status" value="1"/>
</dbReference>
<dbReference type="PANTHER" id="PTHR33446">
    <property type="entry name" value="PROTEIN TONB-RELATED"/>
    <property type="match status" value="1"/>
</dbReference>
<keyword evidence="6" id="KW-0812">Transmembrane</keyword>
<dbReference type="Pfam" id="PF03544">
    <property type="entry name" value="TonB_C"/>
    <property type="match status" value="1"/>
</dbReference>
<evidence type="ECO:0000259" key="11">
    <source>
        <dbReference type="PROSITE" id="PS52015"/>
    </source>
</evidence>
<keyword evidence="4" id="KW-1003">Cell membrane</keyword>
<evidence type="ECO:0000256" key="8">
    <source>
        <dbReference type="ARBA" id="ARBA00022989"/>
    </source>
</evidence>
<dbReference type="AlphaFoldDB" id="A0A2S6HFM1"/>
<keyword evidence="8" id="KW-1133">Transmembrane helix</keyword>
<dbReference type="PANTHER" id="PTHR33446:SF2">
    <property type="entry name" value="PROTEIN TONB"/>
    <property type="match status" value="1"/>
</dbReference>
<feature type="region of interest" description="Disordered" evidence="10">
    <location>
        <begin position="83"/>
        <end position="105"/>
    </location>
</feature>
<evidence type="ECO:0000256" key="1">
    <source>
        <dbReference type="ARBA" id="ARBA00004383"/>
    </source>
</evidence>
<evidence type="ECO:0000313" key="13">
    <source>
        <dbReference type="Proteomes" id="UP000240010"/>
    </source>
</evidence>
<dbReference type="PROSITE" id="PS52015">
    <property type="entry name" value="TONB_CTD"/>
    <property type="match status" value="1"/>
</dbReference>
<evidence type="ECO:0000256" key="7">
    <source>
        <dbReference type="ARBA" id="ARBA00022927"/>
    </source>
</evidence>
<keyword evidence="5" id="KW-0997">Cell inner membrane</keyword>
<dbReference type="EMBL" id="PTIZ01000004">
    <property type="protein sequence ID" value="PPK76193.1"/>
    <property type="molecule type" value="Genomic_DNA"/>
</dbReference>
<feature type="region of interest" description="Disordered" evidence="10">
    <location>
        <begin position="120"/>
        <end position="162"/>
    </location>
</feature>
<evidence type="ECO:0000256" key="9">
    <source>
        <dbReference type="ARBA" id="ARBA00023136"/>
    </source>
</evidence>
<evidence type="ECO:0000256" key="10">
    <source>
        <dbReference type="SAM" id="MobiDB-lite"/>
    </source>
</evidence>
<proteinExistence type="inferred from homology"/>
<keyword evidence="7" id="KW-0653">Protein transport</keyword>
<sequence>MFTKMIFPIATFYFLENRPALMLGNINHNSVTRSKDRPWIALVLVLCAHLAMFAALRPQSQSLPLETPPEPIMISLLTAPEATPQKPMPPVQPVEKEQKPVKKKVKPITKPVVPLIKQTNQPVTPPVEQTSTPVATTDSPIAEQQTKTTTNKPADDTQPYQSPNFNAAYLNNPAPNYPSISRRLGEQGLVLLRVQVTVDGTAGSVEVQTGSGSSRLDEAALEAVKKWQFVPAKRGEQSVSASVVVPVRFSIEEG</sequence>
<gene>
    <name evidence="12" type="ORF">B0F87_104285</name>
</gene>
<dbReference type="InterPro" id="IPR006260">
    <property type="entry name" value="TonB/TolA_C"/>
</dbReference>
<protein>
    <submittedName>
        <fullName evidence="12">Outer membrane transport energization protein TonB</fullName>
    </submittedName>
</protein>
<dbReference type="RefSeq" id="WP_104428683.1">
    <property type="nucleotide sequence ID" value="NZ_PTIZ01000004.1"/>
</dbReference>
<keyword evidence="3" id="KW-0813">Transport</keyword>
<evidence type="ECO:0000256" key="6">
    <source>
        <dbReference type="ARBA" id="ARBA00022692"/>
    </source>
</evidence>
<evidence type="ECO:0000256" key="5">
    <source>
        <dbReference type="ARBA" id="ARBA00022519"/>
    </source>
</evidence>
<organism evidence="12 13">
    <name type="scientific">Methylobacter tundripaludum</name>
    <dbReference type="NCBI Taxonomy" id="173365"/>
    <lineage>
        <taxon>Bacteria</taxon>
        <taxon>Pseudomonadati</taxon>
        <taxon>Pseudomonadota</taxon>
        <taxon>Gammaproteobacteria</taxon>
        <taxon>Methylococcales</taxon>
        <taxon>Methylococcaceae</taxon>
        <taxon>Methylobacter</taxon>
    </lineage>
</organism>
<dbReference type="NCBIfam" id="TIGR01352">
    <property type="entry name" value="tonB_Cterm"/>
    <property type="match status" value="1"/>
</dbReference>
<comment type="similarity">
    <text evidence="2">Belongs to the TonB family.</text>
</comment>
<dbReference type="Gene3D" id="3.30.1150.10">
    <property type="match status" value="1"/>
</dbReference>
<feature type="domain" description="TonB C-terminal" evidence="11">
    <location>
        <begin position="162"/>
        <end position="254"/>
    </location>
</feature>
<evidence type="ECO:0000313" key="12">
    <source>
        <dbReference type="EMBL" id="PPK76193.1"/>
    </source>
</evidence>
<dbReference type="GO" id="GO:0055085">
    <property type="term" value="P:transmembrane transport"/>
    <property type="evidence" value="ECO:0007669"/>
    <property type="project" value="InterPro"/>
</dbReference>
<dbReference type="GO" id="GO:0015031">
    <property type="term" value="P:protein transport"/>
    <property type="evidence" value="ECO:0007669"/>
    <property type="project" value="UniProtKB-KW"/>
</dbReference>
<dbReference type="InterPro" id="IPR037682">
    <property type="entry name" value="TonB_C"/>
</dbReference>
<evidence type="ECO:0000256" key="3">
    <source>
        <dbReference type="ARBA" id="ARBA00022448"/>
    </source>
</evidence>
<dbReference type="GO" id="GO:0031992">
    <property type="term" value="F:energy transducer activity"/>
    <property type="evidence" value="ECO:0007669"/>
    <property type="project" value="TreeGrafter"/>
</dbReference>
<evidence type="ECO:0000256" key="2">
    <source>
        <dbReference type="ARBA" id="ARBA00006555"/>
    </source>
</evidence>
<accession>A0A2S6HFM1</accession>